<dbReference type="CDD" id="cd01283">
    <property type="entry name" value="cytidine_deaminase"/>
    <property type="match status" value="1"/>
</dbReference>
<dbReference type="SUPFAM" id="SSF53927">
    <property type="entry name" value="Cytidine deaminase-like"/>
    <property type="match status" value="1"/>
</dbReference>
<accession>A0A9D1IYB0</accession>
<protein>
    <submittedName>
        <fullName evidence="1">Cytidine deaminase</fullName>
    </submittedName>
</protein>
<gene>
    <name evidence="1" type="ORF">IAA53_10445</name>
</gene>
<sequence>MIPLRNLEIEKTMYEMATTFLKKRFPKGWGGVAVIHTEQGSYFTSVALESANASVLLCIEAGAMCEAHKYQEKVTHCLCVVREDENAPFCVLSPCGVCQERLRYWGEDVQVGVTTTDGSLLFVPLRELQPHHWSAAYPAEELEHYEAPACPCQA</sequence>
<dbReference type="Proteomes" id="UP000824239">
    <property type="component" value="Unassembled WGS sequence"/>
</dbReference>
<name>A0A9D1IYB0_9FIRM</name>
<dbReference type="GO" id="GO:0003824">
    <property type="term" value="F:catalytic activity"/>
    <property type="evidence" value="ECO:0007669"/>
    <property type="project" value="InterPro"/>
</dbReference>
<reference evidence="1" key="2">
    <citation type="journal article" date="2021" name="PeerJ">
        <title>Extensive microbial diversity within the chicken gut microbiome revealed by metagenomics and culture.</title>
        <authorList>
            <person name="Gilroy R."/>
            <person name="Ravi A."/>
            <person name="Getino M."/>
            <person name="Pursley I."/>
            <person name="Horton D.L."/>
            <person name="Alikhan N.F."/>
            <person name="Baker D."/>
            <person name="Gharbi K."/>
            <person name="Hall N."/>
            <person name="Watson M."/>
            <person name="Adriaenssens E.M."/>
            <person name="Foster-Nyarko E."/>
            <person name="Jarju S."/>
            <person name="Secka A."/>
            <person name="Antonio M."/>
            <person name="Oren A."/>
            <person name="Chaudhuri R.R."/>
            <person name="La Ragione R."/>
            <person name="Hildebrand F."/>
            <person name="Pallen M.J."/>
        </authorList>
    </citation>
    <scope>NUCLEOTIDE SEQUENCE</scope>
    <source>
        <strain evidence="1">ChiBcec15-4380</strain>
    </source>
</reference>
<organism evidence="1 2">
    <name type="scientific">Candidatus Avoscillospira avicola</name>
    <dbReference type="NCBI Taxonomy" id="2840706"/>
    <lineage>
        <taxon>Bacteria</taxon>
        <taxon>Bacillati</taxon>
        <taxon>Bacillota</taxon>
        <taxon>Clostridia</taxon>
        <taxon>Eubacteriales</taxon>
        <taxon>Oscillospiraceae</taxon>
        <taxon>Oscillospiraceae incertae sedis</taxon>
        <taxon>Candidatus Avoscillospira</taxon>
    </lineage>
</organism>
<dbReference type="NCBIfam" id="NF006155">
    <property type="entry name" value="PRK08298.1"/>
    <property type="match status" value="1"/>
</dbReference>
<evidence type="ECO:0000313" key="1">
    <source>
        <dbReference type="EMBL" id="HIR51670.1"/>
    </source>
</evidence>
<dbReference type="EMBL" id="DVHE01000080">
    <property type="protein sequence ID" value="HIR51670.1"/>
    <property type="molecule type" value="Genomic_DNA"/>
</dbReference>
<comment type="caution">
    <text evidence="1">The sequence shown here is derived from an EMBL/GenBank/DDBJ whole genome shotgun (WGS) entry which is preliminary data.</text>
</comment>
<dbReference type="InterPro" id="IPR016193">
    <property type="entry name" value="Cytidine_deaminase-like"/>
</dbReference>
<evidence type="ECO:0000313" key="2">
    <source>
        <dbReference type="Proteomes" id="UP000824239"/>
    </source>
</evidence>
<dbReference type="AlphaFoldDB" id="A0A9D1IYB0"/>
<reference evidence="1" key="1">
    <citation type="submission" date="2020-10" db="EMBL/GenBank/DDBJ databases">
        <authorList>
            <person name="Gilroy R."/>
        </authorList>
    </citation>
    <scope>NUCLEOTIDE SEQUENCE</scope>
    <source>
        <strain evidence="1">ChiBcec15-4380</strain>
    </source>
</reference>
<proteinExistence type="predicted"/>
<dbReference type="Gene3D" id="3.40.140.10">
    <property type="entry name" value="Cytidine Deaminase, domain 2"/>
    <property type="match status" value="1"/>
</dbReference>